<dbReference type="AlphaFoldDB" id="A0A934V6K1"/>
<dbReference type="SUPFAM" id="SSF53448">
    <property type="entry name" value="Nucleotide-diphospho-sugar transferases"/>
    <property type="match status" value="1"/>
</dbReference>
<protein>
    <recommendedName>
        <fullName evidence="3">Glycosyl transferase</fullName>
    </recommendedName>
</protein>
<gene>
    <name evidence="1" type="ORF">JIN84_05835</name>
</gene>
<dbReference type="Gene3D" id="3.90.550.10">
    <property type="entry name" value="Spore Coat Polysaccharide Biosynthesis Protein SpsA, Chain A"/>
    <property type="match status" value="1"/>
</dbReference>
<evidence type="ECO:0008006" key="3">
    <source>
        <dbReference type="Google" id="ProtNLM"/>
    </source>
</evidence>
<accession>A0A934V6K1</accession>
<keyword evidence="2" id="KW-1185">Reference proteome</keyword>
<proteinExistence type="predicted"/>
<dbReference type="InterPro" id="IPR029044">
    <property type="entry name" value="Nucleotide-diphossugar_trans"/>
</dbReference>
<evidence type="ECO:0000313" key="2">
    <source>
        <dbReference type="Proteomes" id="UP000600139"/>
    </source>
</evidence>
<dbReference type="Proteomes" id="UP000600139">
    <property type="component" value="Unassembled WGS sequence"/>
</dbReference>
<dbReference type="EMBL" id="JAENIK010000005">
    <property type="protein sequence ID" value="MBK1815122.1"/>
    <property type="molecule type" value="Genomic_DNA"/>
</dbReference>
<reference evidence="1" key="1">
    <citation type="submission" date="2021-01" db="EMBL/GenBank/DDBJ databases">
        <title>Modified the classification status of verrucomicrobia.</title>
        <authorList>
            <person name="Feng X."/>
        </authorList>
    </citation>
    <scope>NUCLEOTIDE SEQUENCE</scope>
    <source>
        <strain evidence="1">JCM 18052</strain>
    </source>
</reference>
<organism evidence="1 2">
    <name type="scientific">Luteolibacter yonseiensis</name>
    <dbReference type="NCBI Taxonomy" id="1144680"/>
    <lineage>
        <taxon>Bacteria</taxon>
        <taxon>Pseudomonadati</taxon>
        <taxon>Verrucomicrobiota</taxon>
        <taxon>Verrucomicrobiia</taxon>
        <taxon>Verrucomicrobiales</taxon>
        <taxon>Verrucomicrobiaceae</taxon>
        <taxon>Luteolibacter</taxon>
    </lineage>
</organism>
<sequence>MVAEDHEEGFLLLSTGDGRKQWLFNLIESIREFYPEAPVHVLTDAPVDVPHTLIGAGTGLDSRFYKTRLYHHSPFGRTIFLDDDTIVNGCFGMLEGLLDGWDVGMALDPFATLGLWRDNVLRNCMGHFPGWDAFVGYVDGVKEDRPFFNSGVMVWRRGEVARRLFDRWHGLWRDGGRGPDQTWLARAVLELEVEVRVLPQEMNFYPVEGHRFGHGSYPRAEEAKVIHYLSHHGKRVMEEAGRRAPFHRAYLEHVAGRG</sequence>
<dbReference type="RefSeq" id="WP_200350092.1">
    <property type="nucleotide sequence ID" value="NZ_BAABHZ010000005.1"/>
</dbReference>
<name>A0A934V6K1_9BACT</name>
<comment type="caution">
    <text evidence="1">The sequence shown here is derived from an EMBL/GenBank/DDBJ whole genome shotgun (WGS) entry which is preliminary data.</text>
</comment>
<evidence type="ECO:0000313" key="1">
    <source>
        <dbReference type="EMBL" id="MBK1815122.1"/>
    </source>
</evidence>